<keyword evidence="2" id="KW-0808">Transferase</keyword>
<evidence type="ECO:0000256" key="2">
    <source>
        <dbReference type="ARBA" id="ARBA00022679"/>
    </source>
</evidence>
<dbReference type="PANTHER" id="PTHR18919:SF139">
    <property type="entry name" value="THIOLASE-LIKE PROTEIN TYPE 1 ADDITIONAL C-TERMINAL DOMAIN-CONTAINING PROTEIN"/>
    <property type="match status" value="1"/>
</dbReference>
<protein>
    <recommendedName>
        <fullName evidence="6">Acetyl-CoA acetyltransferase</fullName>
    </recommendedName>
</protein>
<dbReference type="Gene3D" id="2.40.50.840">
    <property type="match status" value="1"/>
</dbReference>
<organism evidence="4 5">
    <name type="scientific">Candidatus Paraluminiphilus aquimaris</name>
    <dbReference type="NCBI Taxonomy" id="2518994"/>
    <lineage>
        <taxon>Bacteria</taxon>
        <taxon>Pseudomonadati</taxon>
        <taxon>Pseudomonadota</taxon>
        <taxon>Gammaproteobacteria</taxon>
        <taxon>Cellvibrionales</taxon>
        <taxon>Halieaceae</taxon>
        <taxon>Candidatus Paraluminiphilus</taxon>
    </lineage>
</organism>
<dbReference type="EMBL" id="CP036501">
    <property type="protein sequence ID" value="UZP75042.1"/>
    <property type="molecule type" value="Genomic_DNA"/>
</dbReference>
<gene>
    <name evidence="4" type="ORF">E0F26_09965</name>
</gene>
<sequence>MQISDNTPVLVASGQIVDRLGDDWRGLSPADLAAEALNAAVAATNVTDLASTVDQLMVMRTFVDSVPERIKPLLAPFGSSDQFARSVANRAGMEGAKAVYATAGGQSPQQYVATACSEIAQGRANVIALCGAEAIATMRAYQRSGETLDWSESPEGTSEDHGMGLEDQFVPVLAAHKVIAPIDIYPLMEHKKRVSRGMSRSQYQTFLGDVLAPLADTARENPITMFESVPAANEISTPSGRNRVVGDPHLKSMVAKDGVNQSAAVIVMRYDRACELGLENQAVFLRGFAEATEQDLLKRVDWSVSPALRWAYEHALISADLTLSEVDAFDLYSCFPVAVIEAMEALGLEVGEQRAVSLTGGLPFFGGPGNNYSMHGIASAVTTIQRKQHQTVLVGALGGHMSKHAVGIYSRTPGGVDPRASDLKFEGAGNSRVLAAEFSGTAVVETFMMKQLAEGTWLAVLALNEAGERVVAASLLQPGDLKDLCVEGDPVGARVRIEPDTQNTHKVVGLA</sequence>
<evidence type="ECO:0000313" key="5">
    <source>
        <dbReference type="Proteomes" id="UP001317963"/>
    </source>
</evidence>
<name>A0ABY6Q6Y4_9GAMM</name>
<evidence type="ECO:0000256" key="3">
    <source>
        <dbReference type="ARBA" id="ARBA00023315"/>
    </source>
</evidence>
<accession>A0ABY6Q6Y4</accession>
<dbReference type="Proteomes" id="UP001317963">
    <property type="component" value="Chromosome"/>
</dbReference>
<evidence type="ECO:0008006" key="6">
    <source>
        <dbReference type="Google" id="ProtNLM"/>
    </source>
</evidence>
<dbReference type="SUPFAM" id="SSF53901">
    <property type="entry name" value="Thiolase-like"/>
    <property type="match status" value="2"/>
</dbReference>
<dbReference type="RefSeq" id="WP_279241509.1">
    <property type="nucleotide sequence ID" value="NZ_CP036501.1"/>
</dbReference>
<dbReference type="InterPro" id="IPR016039">
    <property type="entry name" value="Thiolase-like"/>
</dbReference>
<dbReference type="PANTHER" id="PTHR18919">
    <property type="entry name" value="ACETYL-COA C-ACYLTRANSFERASE"/>
    <property type="match status" value="1"/>
</dbReference>
<dbReference type="Gene3D" id="3.40.47.10">
    <property type="match status" value="1"/>
</dbReference>
<keyword evidence="5" id="KW-1185">Reference proteome</keyword>
<evidence type="ECO:0000313" key="4">
    <source>
        <dbReference type="EMBL" id="UZP75042.1"/>
    </source>
</evidence>
<keyword evidence="3" id="KW-0012">Acyltransferase</keyword>
<proteinExistence type="inferred from homology"/>
<reference evidence="4 5" key="1">
    <citation type="submission" date="2019-02" db="EMBL/GenBank/DDBJ databases">
        <title>Halieaceae_genomes.</title>
        <authorList>
            <person name="Li S.-H."/>
        </authorList>
    </citation>
    <scope>NUCLEOTIDE SEQUENCE [LARGE SCALE GENOMIC DNA]</scope>
    <source>
        <strain evidence="4 5">JH123</strain>
    </source>
</reference>
<comment type="similarity">
    <text evidence="1">Belongs to the thiolase-like superfamily. Thiolase family.</text>
</comment>
<evidence type="ECO:0000256" key="1">
    <source>
        <dbReference type="ARBA" id="ARBA00010982"/>
    </source>
</evidence>